<proteinExistence type="predicted"/>
<accession>A0A6V7VES0</accession>
<evidence type="ECO:0000313" key="1">
    <source>
        <dbReference type="EMBL" id="CAD2173407.1"/>
    </source>
</evidence>
<sequence length="63" mass="7565">MKIRLDTSKYYRMDFSMRYRLYYVSPSNFNVAYPGESINLCEEPCEDAYPFKGNMSFGRNIHF</sequence>
<organism evidence="1 2">
    <name type="scientific">Meloidogyne enterolobii</name>
    <name type="common">Root-knot nematode worm</name>
    <name type="synonym">Meloidogyne mayaguensis</name>
    <dbReference type="NCBI Taxonomy" id="390850"/>
    <lineage>
        <taxon>Eukaryota</taxon>
        <taxon>Metazoa</taxon>
        <taxon>Ecdysozoa</taxon>
        <taxon>Nematoda</taxon>
        <taxon>Chromadorea</taxon>
        <taxon>Rhabditida</taxon>
        <taxon>Tylenchina</taxon>
        <taxon>Tylenchomorpha</taxon>
        <taxon>Tylenchoidea</taxon>
        <taxon>Meloidogynidae</taxon>
        <taxon>Meloidogyninae</taxon>
        <taxon>Meloidogyne</taxon>
    </lineage>
</organism>
<evidence type="ECO:0000313" key="2">
    <source>
        <dbReference type="Proteomes" id="UP000580250"/>
    </source>
</evidence>
<name>A0A6V7VES0_MELEN</name>
<dbReference type="Proteomes" id="UP000580250">
    <property type="component" value="Unassembled WGS sequence"/>
</dbReference>
<reference evidence="1 2" key="1">
    <citation type="submission" date="2020-08" db="EMBL/GenBank/DDBJ databases">
        <authorList>
            <person name="Koutsovoulos G."/>
            <person name="Danchin GJ E."/>
        </authorList>
    </citation>
    <scope>NUCLEOTIDE SEQUENCE [LARGE SCALE GENOMIC DNA]</scope>
</reference>
<dbReference type="AlphaFoldDB" id="A0A6V7VES0"/>
<gene>
    <name evidence="1" type="ORF">MENT_LOCUS25013</name>
</gene>
<comment type="caution">
    <text evidence="1">The sequence shown here is derived from an EMBL/GenBank/DDBJ whole genome shotgun (WGS) entry which is preliminary data.</text>
</comment>
<protein>
    <submittedName>
        <fullName evidence="1">Uncharacterized protein</fullName>
    </submittedName>
</protein>
<dbReference type="EMBL" id="CAJEWN010000217">
    <property type="protein sequence ID" value="CAD2173407.1"/>
    <property type="molecule type" value="Genomic_DNA"/>
</dbReference>